<evidence type="ECO:0000256" key="1">
    <source>
        <dbReference type="ARBA" id="ARBA00010090"/>
    </source>
</evidence>
<dbReference type="GO" id="GO:0005576">
    <property type="term" value="C:extracellular region"/>
    <property type="evidence" value="ECO:0007669"/>
    <property type="project" value="InterPro"/>
</dbReference>
<dbReference type="PANTHER" id="PTHR14096:SF28">
    <property type="entry name" value="APOLIPOPROTEIN L, 1-RELATED"/>
    <property type="match status" value="1"/>
</dbReference>
<dbReference type="AlphaFoldDB" id="A0A0N4UX96"/>
<accession>A0A0N4UX96</accession>
<dbReference type="PANTHER" id="PTHR14096">
    <property type="entry name" value="APOLIPOPROTEIN L"/>
    <property type="match status" value="1"/>
</dbReference>
<comment type="similarity">
    <text evidence="1">Belongs to the apolipoprotein L family.</text>
</comment>
<dbReference type="GO" id="GO:0006869">
    <property type="term" value="P:lipid transport"/>
    <property type="evidence" value="ECO:0007669"/>
    <property type="project" value="InterPro"/>
</dbReference>
<organism evidence="5">
    <name type="scientific">Enterobius vermicularis</name>
    <name type="common">Human pinworm</name>
    <dbReference type="NCBI Taxonomy" id="51028"/>
    <lineage>
        <taxon>Eukaryota</taxon>
        <taxon>Metazoa</taxon>
        <taxon>Ecdysozoa</taxon>
        <taxon>Nematoda</taxon>
        <taxon>Chromadorea</taxon>
        <taxon>Rhabditida</taxon>
        <taxon>Spirurina</taxon>
        <taxon>Oxyuridomorpha</taxon>
        <taxon>Oxyuroidea</taxon>
        <taxon>Oxyuridae</taxon>
        <taxon>Enterobius</taxon>
    </lineage>
</organism>
<dbReference type="STRING" id="51028.A0A0N4UX96"/>
<feature type="region of interest" description="Disordered" evidence="2">
    <location>
        <begin position="1"/>
        <end position="65"/>
    </location>
</feature>
<dbReference type="Proteomes" id="UP000274131">
    <property type="component" value="Unassembled WGS sequence"/>
</dbReference>
<evidence type="ECO:0000313" key="3">
    <source>
        <dbReference type="EMBL" id="VDD86715.1"/>
    </source>
</evidence>
<evidence type="ECO:0000256" key="2">
    <source>
        <dbReference type="SAM" id="MobiDB-lite"/>
    </source>
</evidence>
<dbReference type="WBParaSite" id="EVEC_0000215001-mRNA-1">
    <property type="protein sequence ID" value="EVEC_0000215001-mRNA-1"/>
    <property type="gene ID" value="EVEC_0000215001"/>
</dbReference>
<evidence type="ECO:0000313" key="4">
    <source>
        <dbReference type="Proteomes" id="UP000274131"/>
    </source>
</evidence>
<gene>
    <name evidence="3" type="ORF">EVEC_LOCUS1858</name>
</gene>
<dbReference type="Pfam" id="PF05461">
    <property type="entry name" value="ApoL"/>
    <property type="match status" value="1"/>
</dbReference>
<sequence length="393" mass="42874">MMGLRSIEPKRDETSEQGDGTALEENTRFSQALGTGICVKDDSPKECTSGSKPRKHSVETDSAGTAISSKVEEAVCEGIDLAGDQTLQELVKGIDGKREVPEFDEKLNHVFFLKDGLSKEDRKKGEAFGEKFFETYKKFFNNRQDFINALRDIADQVVRVQYRSNISHIIGSTVGALGGGAALAGTFFPPALLGGLAVAGVGCLSNLTTSVVQLIIFHKLLQTAEQKSKYDESLLESLRKVYDELATSDMARLFFRFSFQNQFTLDSHQSSGGLGEEFESFKKHVGLDSAKGGFLFFGVRALGSGTIRIGPTVLKGVARSLVGLSVVIDGVTIYLSADDLKKGSITNLSEALRKLADDKEEELESIQKTVMAVQICERKLAQTDEKRNVFATL</sequence>
<name>A0A0N4UX96_ENTVE</name>
<dbReference type="OrthoDB" id="5847932at2759"/>
<dbReference type="EMBL" id="UXUI01007275">
    <property type="protein sequence ID" value="VDD86715.1"/>
    <property type="molecule type" value="Genomic_DNA"/>
</dbReference>
<keyword evidence="4" id="KW-1185">Reference proteome</keyword>
<dbReference type="InterPro" id="IPR008405">
    <property type="entry name" value="ApoL"/>
</dbReference>
<reference evidence="5" key="1">
    <citation type="submission" date="2016-04" db="UniProtKB">
        <authorList>
            <consortium name="WormBaseParasite"/>
        </authorList>
    </citation>
    <scope>IDENTIFICATION</scope>
</reference>
<reference evidence="3 4" key="2">
    <citation type="submission" date="2018-10" db="EMBL/GenBank/DDBJ databases">
        <authorList>
            <consortium name="Pathogen Informatics"/>
        </authorList>
    </citation>
    <scope>NUCLEOTIDE SEQUENCE [LARGE SCALE GENOMIC DNA]</scope>
</reference>
<dbReference type="GO" id="GO:0016020">
    <property type="term" value="C:membrane"/>
    <property type="evidence" value="ECO:0007669"/>
    <property type="project" value="TreeGrafter"/>
</dbReference>
<protein>
    <submittedName>
        <fullName evidence="5">Apolipoprotein L3-like</fullName>
    </submittedName>
</protein>
<dbReference type="GO" id="GO:0042157">
    <property type="term" value="P:lipoprotein metabolic process"/>
    <property type="evidence" value="ECO:0007669"/>
    <property type="project" value="InterPro"/>
</dbReference>
<dbReference type="GO" id="GO:0008289">
    <property type="term" value="F:lipid binding"/>
    <property type="evidence" value="ECO:0007669"/>
    <property type="project" value="InterPro"/>
</dbReference>
<evidence type="ECO:0000313" key="5">
    <source>
        <dbReference type="WBParaSite" id="EVEC_0000215001-mRNA-1"/>
    </source>
</evidence>
<proteinExistence type="inferred from homology"/>